<accession>A0A517Q582</accession>
<dbReference type="Proteomes" id="UP000315647">
    <property type="component" value="Chromosome"/>
</dbReference>
<proteinExistence type="predicted"/>
<protein>
    <submittedName>
        <fullName evidence="1">Uncharacterized protein</fullName>
    </submittedName>
</protein>
<evidence type="ECO:0000313" key="2">
    <source>
        <dbReference type="Proteomes" id="UP000315647"/>
    </source>
</evidence>
<evidence type="ECO:0000313" key="1">
    <source>
        <dbReference type="EMBL" id="QDT26794.1"/>
    </source>
</evidence>
<dbReference type="RefSeq" id="WP_145448961.1">
    <property type="nucleotide sequence ID" value="NZ_CP037421.1"/>
</dbReference>
<reference evidence="1 2" key="1">
    <citation type="submission" date="2019-03" db="EMBL/GenBank/DDBJ databases">
        <title>Deep-cultivation of Planctomycetes and their phenomic and genomic characterization uncovers novel biology.</title>
        <authorList>
            <person name="Wiegand S."/>
            <person name="Jogler M."/>
            <person name="Boedeker C."/>
            <person name="Pinto D."/>
            <person name="Vollmers J."/>
            <person name="Rivas-Marin E."/>
            <person name="Kohn T."/>
            <person name="Peeters S.H."/>
            <person name="Heuer A."/>
            <person name="Rast P."/>
            <person name="Oberbeckmann S."/>
            <person name="Bunk B."/>
            <person name="Jeske O."/>
            <person name="Meyerdierks A."/>
            <person name="Storesund J.E."/>
            <person name="Kallscheuer N."/>
            <person name="Luecker S."/>
            <person name="Lage O.M."/>
            <person name="Pohl T."/>
            <person name="Merkel B.J."/>
            <person name="Hornburger P."/>
            <person name="Mueller R.-W."/>
            <person name="Bruemmer F."/>
            <person name="Labrenz M."/>
            <person name="Spormann A.M."/>
            <person name="Op den Camp H."/>
            <person name="Overmann J."/>
            <person name="Amann R."/>
            <person name="Jetten M.S.M."/>
            <person name="Mascher T."/>
            <person name="Medema M.H."/>
            <person name="Devos D.P."/>
            <person name="Kaster A.-K."/>
            <person name="Ovreas L."/>
            <person name="Rohde M."/>
            <person name="Galperin M.Y."/>
            <person name="Jogler C."/>
        </authorList>
    </citation>
    <scope>NUCLEOTIDE SEQUENCE [LARGE SCALE GENOMIC DNA]</scope>
    <source>
        <strain evidence="1 2">Enr10</strain>
    </source>
</reference>
<name>A0A517Q582_9PLAN</name>
<sequence>MSVLLDGVWIKSIGWSGRRSLLIEFGTIYTDRLHQLYAGRCLIGHTRHIAERRITCQFNPESGTPVTLMLAAVSDGEGSIDYGDKFGRLPANRYVLNWMASFYPADADHFEITGSTEPGGEVDPENVLERLHFTGDGDYSWETPYLDGSGYHKFKITPRDNCEPAGNAGTATEVTVYSLLPPDDVAFQEDGSRFLLSEDSGVVTIDFSYGGGS</sequence>
<dbReference type="EMBL" id="CP037421">
    <property type="protein sequence ID" value="QDT26794.1"/>
    <property type="molecule type" value="Genomic_DNA"/>
</dbReference>
<organism evidence="1 2">
    <name type="scientific">Gimesia panareensis</name>
    <dbReference type="NCBI Taxonomy" id="2527978"/>
    <lineage>
        <taxon>Bacteria</taxon>
        <taxon>Pseudomonadati</taxon>
        <taxon>Planctomycetota</taxon>
        <taxon>Planctomycetia</taxon>
        <taxon>Planctomycetales</taxon>
        <taxon>Planctomycetaceae</taxon>
        <taxon>Gimesia</taxon>
    </lineage>
</organism>
<gene>
    <name evidence="1" type="ORF">Enr10x_21040</name>
</gene>
<keyword evidence="2" id="KW-1185">Reference proteome</keyword>
<dbReference type="AlphaFoldDB" id="A0A517Q582"/>